<name>A0ABZ2HV00_9MICO</name>
<dbReference type="Proteomes" id="UP001377573">
    <property type="component" value="Chromosome"/>
</dbReference>
<keyword evidence="2" id="KW-1185">Reference proteome</keyword>
<evidence type="ECO:0000313" key="2">
    <source>
        <dbReference type="Proteomes" id="UP001377573"/>
    </source>
</evidence>
<dbReference type="RefSeq" id="WP_338565920.1">
    <property type="nucleotide sequence ID" value="NZ_CP146240.1"/>
</dbReference>
<protein>
    <submittedName>
        <fullName evidence="1">Uncharacterized protein</fullName>
    </submittedName>
</protein>
<organism evidence="1 2">
    <name type="scientific">Microbacterium paraoxydans</name>
    <dbReference type="NCBI Taxonomy" id="199592"/>
    <lineage>
        <taxon>Bacteria</taxon>
        <taxon>Bacillati</taxon>
        <taxon>Actinomycetota</taxon>
        <taxon>Actinomycetes</taxon>
        <taxon>Micrococcales</taxon>
        <taxon>Microbacteriaceae</taxon>
        <taxon>Microbacterium</taxon>
    </lineage>
</organism>
<evidence type="ECO:0000313" key="1">
    <source>
        <dbReference type="EMBL" id="WWS84050.1"/>
    </source>
</evidence>
<proteinExistence type="predicted"/>
<dbReference type="EMBL" id="CP146240">
    <property type="protein sequence ID" value="WWS84050.1"/>
    <property type="molecule type" value="Genomic_DNA"/>
</dbReference>
<gene>
    <name evidence="1" type="ORF">V8Z62_12185</name>
</gene>
<sequence length="169" mass="19031">MSSDPRPCVRSRRRRTGWLVAVIAVVVAAVPLVAAAWVLGRRGDLVTNVTIALSYVGDDGRTYSCTYDYRTPHRAPMPPEIAEEMNDRDWSQTGQLIYEWAKTHPADSWSTEDELPADDPGSTRADSSWALALDRYITFPPWTIETAEGPEYALWWEARRGSDCEDGLR</sequence>
<accession>A0ABZ2HV00</accession>
<reference evidence="1 2" key="1">
    <citation type="submission" date="2024-02" db="EMBL/GenBank/DDBJ databases">
        <authorList>
            <person name="Alasadi S."/>
            <person name="Hussein S.A."/>
        </authorList>
    </citation>
    <scope>NUCLEOTIDE SEQUENCE [LARGE SCALE GENOMIC DNA]</scope>
    <source>
        <strain evidence="1 2">GJ_SRA_44_2022</strain>
    </source>
</reference>